<protein>
    <submittedName>
        <fullName evidence="2">Bacteriocin-protection, YdeI or OmpD-Associated</fullName>
    </submittedName>
</protein>
<dbReference type="AlphaFoldDB" id="A0A1H6JMW4"/>
<dbReference type="SUPFAM" id="SSF141694">
    <property type="entry name" value="AF2212/PG0164-like"/>
    <property type="match status" value="1"/>
</dbReference>
<dbReference type="EMBL" id="FNXF01000002">
    <property type="protein sequence ID" value="SEH63406.1"/>
    <property type="molecule type" value="Genomic_DNA"/>
</dbReference>
<name>A0A1H6JMW4_9GAMM</name>
<dbReference type="STRING" id="173990.SAMN05660691_00518"/>
<dbReference type="RefSeq" id="WP_092789927.1">
    <property type="nucleotide sequence ID" value="NZ_FNXF01000002.1"/>
</dbReference>
<gene>
    <name evidence="2" type="ORF">SAMN05660691_00518</name>
</gene>
<accession>A0A1H6JMW4</accession>
<dbReference type="InterPro" id="IPR015018">
    <property type="entry name" value="DUF1905"/>
</dbReference>
<evidence type="ECO:0000313" key="3">
    <source>
        <dbReference type="Proteomes" id="UP000199371"/>
    </source>
</evidence>
<keyword evidence="3" id="KW-1185">Reference proteome</keyword>
<proteinExistence type="predicted"/>
<dbReference type="OrthoDB" id="5700884at2"/>
<evidence type="ECO:0000313" key="2">
    <source>
        <dbReference type="EMBL" id="SEH63406.1"/>
    </source>
</evidence>
<sequence length="168" mass="18623">MTGITFNATITIRGINPYVLVSGELAKQLKEQWRKPLPVLVQVNGQPEPPWRINMMPVGDGSFYLYLHADVLNASGTGVGDVVQVALQFDAGYVPGPVDPMPDWFRIALEQNSAASQRWNSLVPSLQKEILRYLARLKSAEAQARNTELAIYVLAGGKARFLARSWNE</sequence>
<keyword evidence="1" id="KW-0175">Coiled coil</keyword>
<reference evidence="3" key="1">
    <citation type="submission" date="2016-10" db="EMBL/GenBank/DDBJ databases">
        <authorList>
            <person name="Varghese N."/>
            <person name="Submissions S."/>
        </authorList>
    </citation>
    <scope>NUCLEOTIDE SEQUENCE [LARGE SCALE GENOMIC DNA]</scope>
    <source>
        <strain evidence="3">DSM 17616</strain>
    </source>
</reference>
<feature type="coiled-coil region" evidence="1">
    <location>
        <begin position="123"/>
        <end position="150"/>
    </location>
</feature>
<organism evidence="2 3">
    <name type="scientific">Rheinheimera pacifica</name>
    <dbReference type="NCBI Taxonomy" id="173990"/>
    <lineage>
        <taxon>Bacteria</taxon>
        <taxon>Pseudomonadati</taxon>
        <taxon>Pseudomonadota</taxon>
        <taxon>Gammaproteobacteria</taxon>
        <taxon>Chromatiales</taxon>
        <taxon>Chromatiaceae</taxon>
        <taxon>Rheinheimera</taxon>
    </lineage>
</organism>
<dbReference type="Pfam" id="PF13376">
    <property type="entry name" value="OmdA"/>
    <property type="match status" value="1"/>
</dbReference>
<dbReference type="InterPro" id="IPR037079">
    <property type="entry name" value="AF2212/PG0164-like_sf"/>
</dbReference>
<dbReference type="Gene3D" id="2.40.30.100">
    <property type="entry name" value="AF2212/PG0164-like"/>
    <property type="match status" value="1"/>
</dbReference>
<dbReference type="Pfam" id="PF08922">
    <property type="entry name" value="DUF1905"/>
    <property type="match status" value="1"/>
</dbReference>
<evidence type="ECO:0000256" key="1">
    <source>
        <dbReference type="SAM" id="Coils"/>
    </source>
</evidence>
<dbReference type="Proteomes" id="UP000199371">
    <property type="component" value="Unassembled WGS sequence"/>
</dbReference>